<comment type="similarity">
    <text evidence="1">Belongs to the bactofilin family.</text>
</comment>
<feature type="compositionally biased region" description="Basic and acidic residues" evidence="2">
    <location>
        <begin position="129"/>
        <end position="156"/>
    </location>
</feature>
<dbReference type="PANTHER" id="PTHR35024">
    <property type="entry name" value="HYPOTHETICAL CYTOSOLIC PROTEIN"/>
    <property type="match status" value="1"/>
</dbReference>
<comment type="caution">
    <text evidence="3">The sequence shown here is derived from an EMBL/GenBank/DDBJ whole genome shotgun (WGS) entry which is preliminary data.</text>
</comment>
<protein>
    <submittedName>
        <fullName evidence="3">Polymer-forming cytoskeletal protein</fullName>
    </submittedName>
</protein>
<dbReference type="AlphaFoldDB" id="A0A839IRW4"/>
<dbReference type="PANTHER" id="PTHR35024:SF4">
    <property type="entry name" value="POLYMER-FORMING CYTOSKELETAL PROTEIN"/>
    <property type="match status" value="1"/>
</dbReference>
<evidence type="ECO:0000256" key="1">
    <source>
        <dbReference type="ARBA" id="ARBA00044755"/>
    </source>
</evidence>
<keyword evidence="4" id="KW-1185">Reference proteome</keyword>
<feature type="region of interest" description="Disordered" evidence="2">
    <location>
        <begin position="121"/>
        <end position="189"/>
    </location>
</feature>
<dbReference type="Proteomes" id="UP000565262">
    <property type="component" value="Unassembled WGS sequence"/>
</dbReference>
<name>A0A839IRW4_9GAMM</name>
<proteinExistence type="inferred from homology"/>
<accession>A0A839IRW4</accession>
<gene>
    <name evidence="3" type="ORF">H4O21_15775</name>
</gene>
<evidence type="ECO:0000313" key="3">
    <source>
        <dbReference type="EMBL" id="MBB1488065.1"/>
    </source>
</evidence>
<reference evidence="3 4" key="1">
    <citation type="submission" date="2020-08" db="EMBL/GenBank/DDBJ databases">
        <title>Oceanospirillum sp. nov. isolated from marine sediment.</title>
        <authorList>
            <person name="Ji X."/>
        </authorList>
    </citation>
    <scope>NUCLEOTIDE SEQUENCE [LARGE SCALE GENOMIC DNA]</scope>
    <source>
        <strain evidence="3 4">D5</strain>
    </source>
</reference>
<evidence type="ECO:0000256" key="2">
    <source>
        <dbReference type="SAM" id="MobiDB-lite"/>
    </source>
</evidence>
<dbReference type="Pfam" id="PF04519">
    <property type="entry name" value="Bactofilin"/>
    <property type="match status" value="1"/>
</dbReference>
<dbReference type="EMBL" id="JACJFM010000023">
    <property type="protein sequence ID" value="MBB1488065.1"/>
    <property type="molecule type" value="Genomic_DNA"/>
</dbReference>
<sequence length="189" mass="19986">MFGGNNSNKGSNSKPSSSHHFDTLISAKAEIVGDMHFAGGLHIDGKIFGNIIAEDNSGAIVRISENGVVVGEISAPHVVVNGSVTGDVHACEHLELASKAKIKGDVFYNMIEMVMGSQVSGQLKHSYRGKPEDRPEMPKHVTQEKPVLESETDPKVKALPVKKASGSVPNQNKDAATGKQPPAGAEKKP</sequence>
<dbReference type="InterPro" id="IPR007607">
    <property type="entry name" value="BacA/B"/>
</dbReference>
<evidence type="ECO:0000313" key="4">
    <source>
        <dbReference type="Proteomes" id="UP000565262"/>
    </source>
</evidence>
<dbReference type="RefSeq" id="WP_182809843.1">
    <property type="nucleotide sequence ID" value="NZ_JACJFM010000023.1"/>
</dbReference>
<organism evidence="3 4">
    <name type="scientific">Oceanospirillum sediminis</name>
    <dbReference type="NCBI Taxonomy" id="2760088"/>
    <lineage>
        <taxon>Bacteria</taxon>
        <taxon>Pseudomonadati</taxon>
        <taxon>Pseudomonadota</taxon>
        <taxon>Gammaproteobacteria</taxon>
        <taxon>Oceanospirillales</taxon>
        <taxon>Oceanospirillaceae</taxon>
        <taxon>Oceanospirillum</taxon>
    </lineage>
</organism>